<dbReference type="InterPro" id="IPR036249">
    <property type="entry name" value="Thioredoxin-like_sf"/>
</dbReference>
<dbReference type="PANTHER" id="PTHR31902">
    <property type="entry name" value="ACTIN PATCHES DISTAL PROTEIN 1"/>
    <property type="match status" value="1"/>
</dbReference>
<dbReference type="CDD" id="cd03062">
    <property type="entry name" value="TRX_Fd_Sucrase"/>
    <property type="match status" value="1"/>
</dbReference>
<dbReference type="AlphaFoldDB" id="A0A507DLE5"/>
<reference evidence="1 2" key="1">
    <citation type="journal article" date="2019" name="Sci. Rep.">
        <title>Comparative genomics of chytrid fungi reveal insights into the obligate biotrophic and pathogenic lifestyle of Synchytrium endobioticum.</title>
        <authorList>
            <person name="van de Vossenberg B.T.L.H."/>
            <person name="Warris S."/>
            <person name="Nguyen H.D.T."/>
            <person name="van Gent-Pelzer M.P.E."/>
            <person name="Joly D.L."/>
            <person name="van de Geest H.C."/>
            <person name="Bonants P.J.M."/>
            <person name="Smith D.S."/>
            <person name="Levesque C.A."/>
            <person name="van der Lee T.A.J."/>
        </authorList>
    </citation>
    <scope>NUCLEOTIDE SEQUENCE [LARGE SCALE GENOMIC DNA]</scope>
    <source>
        <strain evidence="1 2">CBS 675.73</strain>
    </source>
</reference>
<dbReference type="PANTHER" id="PTHR31902:SF14">
    <property type="entry name" value="ACTIN PATCHES DISTAL PROTEIN 1"/>
    <property type="match status" value="1"/>
</dbReference>
<evidence type="ECO:0000313" key="2">
    <source>
        <dbReference type="Proteomes" id="UP000320333"/>
    </source>
</evidence>
<dbReference type="STRING" id="246404.A0A507DLE5"/>
<dbReference type="EMBL" id="QEAP01001090">
    <property type="protein sequence ID" value="TPX52017.1"/>
    <property type="molecule type" value="Genomic_DNA"/>
</dbReference>
<dbReference type="Proteomes" id="UP000320333">
    <property type="component" value="Unassembled WGS sequence"/>
</dbReference>
<name>A0A507DLE5_9FUNG</name>
<accession>A0A507DLE5</accession>
<dbReference type="Pfam" id="PF06999">
    <property type="entry name" value="Suc_Fer-like"/>
    <property type="match status" value="1"/>
</dbReference>
<keyword evidence="2" id="KW-1185">Reference proteome</keyword>
<proteinExistence type="predicted"/>
<dbReference type="Gene3D" id="3.40.30.10">
    <property type="entry name" value="Glutaredoxin"/>
    <property type="match status" value="1"/>
</dbReference>
<gene>
    <name evidence="1" type="ORF">CcCBS67573_g09965</name>
</gene>
<protein>
    <submittedName>
        <fullName evidence="1">Uncharacterized protein</fullName>
    </submittedName>
</protein>
<evidence type="ECO:0000313" key="1">
    <source>
        <dbReference type="EMBL" id="TPX52017.1"/>
    </source>
</evidence>
<organism evidence="1 2">
    <name type="scientific">Chytriomyces confervae</name>
    <dbReference type="NCBI Taxonomy" id="246404"/>
    <lineage>
        <taxon>Eukaryota</taxon>
        <taxon>Fungi</taxon>
        <taxon>Fungi incertae sedis</taxon>
        <taxon>Chytridiomycota</taxon>
        <taxon>Chytridiomycota incertae sedis</taxon>
        <taxon>Chytridiomycetes</taxon>
        <taxon>Chytridiales</taxon>
        <taxon>Chytriomycetaceae</taxon>
        <taxon>Chytriomyces</taxon>
    </lineage>
</organism>
<dbReference type="SUPFAM" id="SSF52833">
    <property type="entry name" value="Thioredoxin-like"/>
    <property type="match status" value="1"/>
</dbReference>
<dbReference type="OrthoDB" id="10253744at2759"/>
<sequence>MTAATLDFAEDPCLTCAAPCQDGHSLYPEAIAKAIETKGALLGTMKPYKRHLMYCAGRGDEWPGSLEDELGAEAFQTRLRKAVADGDSAGAAGSNAGRTIVSAIDRAPEGHSEGSENVAAVLSTEVLLFPDFKALQGVTADEGAAVVSDWISKGALPETLSSADAEIVDLPYDALVFVCVHKKRDKRCGVSGPLLIEEFNHVLQDMGLSEKVTCAGISHFGGHKYAGNIIIYSRKFPQGIWYGRVIPCHVENIVKTTLVDGKIFQELFRGQGIP</sequence>
<dbReference type="InterPro" id="IPR009737">
    <property type="entry name" value="Aim32/Apd1-like"/>
</dbReference>
<comment type="caution">
    <text evidence="1">The sequence shown here is derived from an EMBL/GenBank/DDBJ whole genome shotgun (WGS) entry which is preliminary data.</text>
</comment>